<dbReference type="Gene3D" id="2.20.25.30">
    <property type="match status" value="1"/>
</dbReference>
<dbReference type="STRING" id="2020962.A0A2N1J7Z6"/>
<dbReference type="AlphaFoldDB" id="A0A2N1J7Z6"/>
<keyword evidence="2" id="KW-0862">Zinc</keyword>
<dbReference type="InterPro" id="IPR011331">
    <property type="entry name" value="Ribosomal_eL37/eL43"/>
</dbReference>
<dbReference type="HAMAP" id="MF_00327">
    <property type="entry name" value="Ribosomal_eL43"/>
    <property type="match status" value="1"/>
</dbReference>
<dbReference type="SUPFAM" id="SSF57829">
    <property type="entry name" value="Zn-binding ribosomal proteins"/>
    <property type="match status" value="1"/>
</dbReference>
<protein>
    <submittedName>
        <fullName evidence="5">Rpl43p</fullName>
    </submittedName>
</protein>
<evidence type="ECO:0000256" key="3">
    <source>
        <dbReference type="ARBA" id="ARBA00022980"/>
    </source>
</evidence>
<evidence type="ECO:0000256" key="4">
    <source>
        <dbReference type="ARBA" id="ARBA00023274"/>
    </source>
</evidence>
<dbReference type="InterPro" id="IPR011332">
    <property type="entry name" value="Ribosomal_zn-bd"/>
</dbReference>
<dbReference type="GO" id="GO:1990904">
    <property type="term" value="C:ribonucleoprotein complex"/>
    <property type="evidence" value="ECO:0007669"/>
    <property type="project" value="UniProtKB-KW"/>
</dbReference>
<sequence length="230" mass="25781">MSKRTAKVGITGKYGTRYGSSLRRQIKKIEISQHSRYTCSFCGKDTVKRSAVGIWNCHSCKKVIAGGAWTMNTTAAATVRSTIRRLREISEALIIKITQLHAWSGELGLQGIIKVGYPGLLLLADRPERAASHVAEYVRRVKRMRWQTCELRILEDAPSVPALCALQNALAGARNSHTARRSALAHLDTLKQIAPILRDADYAGAQRMQEDVDTPRFDSWEAFYRRAMRP</sequence>
<reference evidence="5 6" key="1">
    <citation type="submission" date="2017-10" db="EMBL/GenBank/DDBJ databases">
        <title>A novel species of cold-tolerant Malassezia isolated from bats.</title>
        <authorList>
            <person name="Lorch J.M."/>
            <person name="Palmer J.M."/>
            <person name="Vanderwolf K.J."/>
            <person name="Schmidt K.Z."/>
            <person name="Verant M.L."/>
            <person name="Weller T.J."/>
            <person name="Blehert D.S."/>
        </authorList>
    </citation>
    <scope>NUCLEOTIDE SEQUENCE [LARGE SCALE GENOMIC DNA]</scope>
    <source>
        <strain evidence="5 6">NWHC:44797-103</strain>
    </source>
</reference>
<evidence type="ECO:0000256" key="1">
    <source>
        <dbReference type="ARBA" id="ARBA00008672"/>
    </source>
</evidence>
<organism evidence="5 6">
    <name type="scientific">Malassezia vespertilionis</name>
    <dbReference type="NCBI Taxonomy" id="2020962"/>
    <lineage>
        <taxon>Eukaryota</taxon>
        <taxon>Fungi</taxon>
        <taxon>Dikarya</taxon>
        <taxon>Basidiomycota</taxon>
        <taxon>Ustilaginomycotina</taxon>
        <taxon>Malasseziomycetes</taxon>
        <taxon>Malasseziales</taxon>
        <taxon>Malasseziaceae</taxon>
        <taxon>Malassezia</taxon>
    </lineage>
</organism>
<dbReference type="NCBIfam" id="NF003058">
    <property type="entry name" value="PRK03976.1"/>
    <property type="match status" value="1"/>
</dbReference>
<dbReference type="PANTHER" id="PTHR48129:SF1">
    <property type="entry name" value="LARGE RIBOSOMAL SUBUNIT PROTEIN EL43"/>
    <property type="match status" value="1"/>
</dbReference>
<evidence type="ECO:0000313" key="5">
    <source>
        <dbReference type="EMBL" id="PKI82678.1"/>
    </source>
</evidence>
<gene>
    <name evidence="5" type="primary">RPL43</name>
    <name evidence="5" type="ORF">MVES_003523</name>
</gene>
<evidence type="ECO:0000313" key="6">
    <source>
        <dbReference type="Proteomes" id="UP000232875"/>
    </source>
</evidence>
<dbReference type="PANTHER" id="PTHR48129">
    <property type="entry name" value="60S RIBOSOMAL PROTEIN L37A"/>
    <property type="match status" value="1"/>
</dbReference>
<name>A0A2N1J7Z6_9BASI</name>
<comment type="similarity">
    <text evidence="1">Belongs to the eukaryotic ribosomal protein eL43 family.</text>
</comment>
<keyword evidence="3" id="KW-0689">Ribosomal protein</keyword>
<dbReference type="FunFam" id="2.20.25.30:FF:000002">
    <property type="entry name" value="60S ribosomal protein L37a"/>
    <property type="match status" value="1"/>
</dbReference>
<keyword evidence="6" id="KW-1185">Reference proteome</keyword>
<dbReference type="Proteomes" id="UP000232875">
    <property type="component" value="Unassembled WGS sequence"/>
</dbReference>
<accession>A0A2N1J7Z6</accession>
<dbReference type="GO" id="GO:0003735">
    <property type="term" value="F:structural constituent of ribosome"/>
    <property type="evidence" value="ECO:0007669"/>
    <property type="project" value="InterPro"/>
</dbReference>
<dbReference type="NCBIfam" id="TIGR00280">
    <property type="entry name" value="eL43_euk_arch"/>
    <property type="match status" value="1"/>
</dbReference>
<keyword evidence="4" id="KW-0687">Ribonucleoprotein</keyword>
<evidence type="ECO:0000256" key="2">
    <source>
        <dbReference type="ARBA" id="ARBA00022833"/>
    </source>
</evidence>
<dbReference type="EMBL" id="KZ454994">
    <property type="protein sequence ID" value="PKI82678.1"/>
    <property type="molecule type" value="Genomic_DNA"/>
</dbReference>
<proteinExistence type="inferred from homology"/>
<dbReference type="GO" id="GO:0006412">
    <property type="term" value="P:translation"/>
    <property type="evidence" value="ECO:0007669"/>
    <property type="project" value="InterPro"/>
</dbReference>
<dbReference type="InterPro" id="IPR050522">
    <property type="entry name" value="Ribosomal_protein_eL43"/>
</dbReference>
<dbReference type="Pfam" id="PF01780">
    <property type="entry name" value="Ribosomal_L37ae"/>
    <property type="match status" value="1"/>
</dbReference>
<dbReference type="GO" id="GO:0005840">
    <property type="term" value="C:ribosome"/>
    <property type="evidence" value="ECO:0007669"/>
    <property type="project" value="UniProtKB-KW"/>
</dbReference>
<dbReference type="InterPro" id="IPR002674">
    <property type="entry name" value="Ribosomal_eL43"/>
</dbReference>
<dbReference type="OrthoDB" id="10258345at2759"/>